<dbReference type="SMART" id="SM00645">
    <property type="entry name" value="Pept_C1"/>
    <property type="match status" value="1"/>
</dbReference>
<dbReference type="AlphaFoldDB" id="A0A815Y3B0"/>
<dbReference type="GO" id="GO:0006508">
    <property type="term" value="P:proteolysis"/>
    <property type="evidence" value="ECO:0007669"/>
    <property type="project" value="InterPro"/>
</dbReference>
<evidence type="ECO:0000259" key="2">
    <source>
        <dbReference type="SMART" id="SM00645"/>
    </source>
</evidence>
<protein>
    <recommendedName>
        <fullName evidence="2">Peptidase C1A papain C-terminal domain-containing protein</fullName>
    </recommendedName>
</protein>
<feature type="non-terminal residue" evidence="3">
    <location>
        <position position="1"/>
    </location>
</feature>
<dbReference type="SUPFAM" id="SSF54001">
    <property type="entry name" value="Cysteine proteinases"/>
    <property type="match status" value="1"/>
</dbReference>
<dbReference type="Gene3D" id="3.90.70.10">
    <property type="entry name" value="Cysteine proteinases"/>
    <property type="match status" value="1"/>
</dbReference>
<evidence type="ECO:0000256" key="1">
    <source>
        <dbReference type="ARBA" id="ARBA00008455"/>
    </source>
</evidence>
<accession>A0A815Y3B0</accession>
<name>A0A815Y3B0_9BILA</name>
<dbReference type="Pfam" id="PF00112">
    <property type="entry name" value="Peptidase_C1"/>
    <property type="match status" value="1"/>
</dbReference>
<gene>
    <name evidence="3" type="ORF">JYZ213_LOCUS47127</name>
</gene>
<dbReference type="EMBL" id="CAJNOG010007597">
    <property type="protein sequence ID" value="CAF1565886.1"/>
    <property type="molecule type" value="Genomic_DNA"/>
</dbReference>
<evidence type="ECO:0000313" key="4">
    <source>
        <dbReference type="Proteomes" id="UP000663845"/>
    </source>
</evidence>
<dbReference type="CDD" id="cd02248">
    <property type="entry name" value="Peptidase_C1A"/>
    <property type="match status" value="1"/>
</dbReference>
<dbReference type="InterPro" id="IPR038765">
    <property type="entry name" value="Papain-like_cys_pep_sf"/>
</dbReference>
<dbReference type="GO" id="GO:0008234">
    <property type="term" value="F:cysteine-type peptidase activity"/>
    <property type="evidence" value="ECO:0007669"/>
    <property type="project" value="InterPro"/>
</dbReference>
<evidence type="ECO:0000313" key="3">
    <source>
        <dbReference type="EMBL" id="CAF1565886.1"/>
    </source>
</evidence>
<dbReference type="InterPro" id="IPR013128">
    <property type="entry name" value="Peptidase_C1A"/>
</dbReference>
<feature type="domain" description="Peptidase C1A papain C-terminal" evidence="2">
    <location>
        <begin position="1"/>
        <end position="97"/>
    </location>
</feature>
<organism evidence="3 4">
    <name type="scientific">Adineta steineri</name>
    <dbReference type="NCBI Taxonomy" id="433720"/>
    <lineage>
        <taxon>Eukaryota</taxon>
        <taxon>Metazoa</taxon>
        <taxon>Spiralia</taxon>
        <taxon>Gnathifera</taxon>
        <taxon>Rotifera</taxon>
        <taxon>Eurotatoria</taxon>
        <taxon>Bdelloidea</taxon>
        <taxon>Adinetida</taxon>
        <taxon>Adinetidae</taxon>
        <taxon>Adineta</taxon>
    </lineage>
</organism>
<sequence length="97" mass="10510">LIACWAFTATGALEGQHAIKTGNLVHLSAQNLMDCSQSFGNYGCNGGLMDYAFEYIKENGGIDTADSYPYEAVEGSCRFKKDTIGATDTDEQFYSSI</sequence>
<dbReference type="InterPro" id="IPR039417">
    <property type="entry name" value="Peptidase_C1A_papain-like"/>
</dbReference>
<dbReference type="PANTHER" id="PTHR12411">
    <property type="entry name" value="CYSTEINE PROTEASE FAMILY C1-RELATED"/>
    <property type="match status" value="1"/>
</dbReference>
<reference evidence="3" key="1">
    <citation type="submission" date="2021-02" db="EMBL/GenBank/DDBJ databases">
        <authorList>
            <person name="Nowell W R."/>
        </authorList>
    </citation>
    <scope>NUCLEOTIDE SEQUENCE</scope>
</reference>
<dbReference type="Proteomes" id="UP000663845">
    <property type="component" value="Unassembled WGS sequence"/>
</dbReference>
<comment type="caution">
    <text evidence="3">The sequence shown here is derived from an EMBL/GenBank/DDBJ whole genome shotgun (WGS) entry which is preliminary data.</text>
</comment>
<comment type="similarity">
    <text evidence="1">Belongs to the peptidase C1 family.</text>
</comment>
<proteinExistence type="inferred from homology"/>
<dbReference type="InterPro" id="IPR000668">
    <property type="entry name" value="Peptidase_C1A_C"/>
</dbReference>